<feature type="compositionally biased region" description="Low complexity" evidence="1">
    <location>
        <begin position="47"/>
        <end position="76"/>
    </location>
</feature>
<protein>
    <submittedName>
        <fullName evidence="2">Uncharacterized protein</fullName>
    </submittedName>
</protein>
<reference evidence="2" key="1">
    <citation type="submission" date="2019-02" db="EMBL/GenBank/DDBJ databases">
        <authorList>
            <person name="Gruber-Vodicka R. H."/>
            <person name="Seah K. B. B."/>
        </authorList>
    </citation>
    <scope>NUCLEOTIDE SEQUENCE</scope>
    <source>
        <strain evidence="2">BECK_M7</strain>
    </source>
</reference>
<proteinExistence type="predicted"/>
<dbReference type="AlphaFoldDB" id="A0A450UGP4"/>
<evidence type="ECO:0000256" key="1">
    <source>
        <dbReference type="SAM" id="MobiDB-lite"/>
    </source>
</evidence>
<dbReference type="EMBL" id="CAADFF010000028">
    <property type="protein sequence ID" value="VFJ91695.1"/>
    <property type="molecule type" value="Genomic_DNA"/>
</dbReference>
<feature type="region of interest" description="Disordered" evidence="1">
    <location>
        <begin position="42"/>
        <end position="77"/>
    </location>
</feature>
<evidence type="ECO:0000313" key="2">
    <source>
        <dbReference type="EMBL" id="VFJ91695.1"/>
    </source>
</evidence>
<name>A0A450UGP4_9GAMM</name>
<accession>A0A450UGP4</accession>
<organism evidence="2">
    <name type="scientific">Candidatus Kentrum sp. LFY</name>
    <dbReference type="NCBI Taxonomy" id="2126342"/>
    <lineage>
        <taxon>Bacteria</taxon>
        <taxon>Pseudomonadati</taxon>
        <taxon>Pseudomonadota</taxon>
        <taxon>Gammaproteobacteria</taxon>
        <taxon>Candidatus Kentrum</taxon>
    </lineage>
</organism>
<sequence length="185" mass="19239">MNATVLPAANSQQTKIYLGYTVVMGDAHHAFVIAEDPSTGDKYMTRAGPSAQGSSQSSGASGSSASGGSLSASSGDGDAGGFGWGTIRAQSAKWHDEIAFDRPSDTVARQYVGTIDKPHSEVIRDMIEFSNVTNGNEIPYSPLGPNSNSYAFTFIESLGLKRPAPSFLAPGHGMGTPDNGLSYEA</sequence>
<gene>
    <name evidence="2" type="ORF">BECKLFY1418B_GA0070995_10285</name>
</gene>